<name>A0AAE8ZUJ7_CAEBR</name>
<dbReference type="InterPro" id="IPR053315">
    <property type="entry name" value="Peptidase_C14A"/>
</dbReference>
<dbReference type="Proteomes" id="UP000827892">
    <property type="component" value="Chromosome X"/>
</dbReference>
<feature type="compositionally biased region" description="Basic and acidic residues" evidence="1">
    <location>
        <begin position="126"/>
        <end position="138"/>
    </location>
</feature>
<gene>
    <name evidence="3" type="ORF">L3Y34_013284</name>
</gene>
<evidence type="ECO:0000256" key="1">
    <source>
        <dbReference type="SAM" id="MobiDB-lite"/>
    </source>
</evidence>
<proteinExistence type="predicted"/>
<feature type="compositionally biased region" description="Basic and acidic residues" evidence="1">
    <location>
        <begin position="181"/>
        <end position="196"/>
    </location>
</feature>
<dbReference type="EMBL" id="CP090896">
    <property type="protein sequence ID" value="ULT84509.1"/>
    <property type="molecule type" value="Genomic_DNA"/>
</dbReference>
<reference evidence="3 4" key="1">
    <citation type="submission" date="2022-05" db="EMBL/GenBank/DDBJ databases">
        <title>Chromosome-level reference genomes for two strains of Caenorhabditis briggsae: an improved platform for comparative genomics.</title>
        <authorList>
            <person name="Stevens L."/>
            <person name="Andersen E.C."/>
        </authorList>
    </citation>
    <scope>NUCLEOTIDE SEQUENCE [LARGE SCALE GENOMIC DNA]</scope>
    <source>
        <strain evidence="3">QX1410_ONT</strain>
        <tissue evidence="3">Whole-organism</tissue>
    </source>
</reference>
<accession>A0AAE8ZUJ7</accession>
<organism evidence="3 4">
    <name type="scientific">Caenorhabditis briggsae</name>
    <dbReference type="NCBI Taxonomy" id="6238"/>
    <lineage>
        <taxon>Eukaryota</taxon>
        <taxon>Metazoa</taxon>
        <taxon>Ecdysozoa</taxon>
        <taxon>Nematoda</taxon>
        <taxon>Chromadorea</taxon>
        <taxon>Rhabditida</taxon>
        <taxon>Rhabditina</taxon>
        <taxon>Rhabditomorpha</taxon>
        <taxon>Rhabditoidea</taxon>
        <taxon>Rhabditidae</taxon>
        <taxon>Peloderinae</taxon>
        <taxon>Caenorhabditis</taxon>
    </lineage>
</organism>
<feature type="region of interest" description="Disordered" evidence="1">
    <location>
        <begin position="119"/>
        <end position="138"/>
    </location>
</feature>
<feature type="compositionally biased region" description="Polar residues" evidence="1">
    <location>
        <begin position="146"/>
        <end position="162"/>
    </location>
</feature>
<dbReference type="InterPro" id="IPR006570">
    <property type="entry name" value="SPK_dom"/>
</dbReference>
<feature type="compositionally biased region" description="Polar residues" evidence="1">
    <location>
        <begin position="201"/>
        <end position="216"/>
    </location>
</feature>
<evidence type="ECO:0000313" key="3">
    <source>
        <dbReference type="EMBL" id="ULT84509.1"/>
    </source>
</evidence>
<sequence>MDVKYEQCVKFISKRIQNYTKPEVLKMWVNEAVENVPDLKTVNQECKSFYQSVNTKLARIVASDGYSLAEQVQLAFIFSREVSKNFVKKLTDNGYKVKVNFKNRIIYVSSKDKLYCRSSDQGQNDLHFKGEPVSKRRYGEMKIVTGNGQATTPTTQNSQHGPTASLPPAQGQGSGQCLSKRAREPSPTKAVADSKRCKPASPTSSNAPSGNRSLSPPRTLPATHLSTDSENDPVMNQDDTIEIIPPRIPFWMLPVPSGMVKVTKIQQAVWRIATECKIDLREIDIVKYSNNLNGRELLTASECNNFIVNAIKAIRRVREPATSFCSNANFLPLVKLFCGFTELFIEPLHEKHGNILGDSLDYMDEQISDLGTRVYTNVVPRKEIRSILVTILELVTPKEFQAPVDIFVESP</sequence>
<feature type="region of interest" description="Disordered" evidence="1">
    <location>
        <begin position="146"/>
        <end position="236"/>
    </location>
</feature>
<dbReference type="PANTHER" id="PTHR23362:SF0">
    <property type="entry name" value="CALPONIN-HOMOLOGY (CH) DOMAIN-CONTAINING PROTEIN-RELATED"/>
    <property type="match status" value="1"/>
</dbReference>
<evidence type="ECO:0000259" key="2">
    <source>
        <dbReference type="SMART" id="SM00583"/>
    </source>
</evidence>
<feature type="domain" description="SPK" evidence="2">
    <location>
        <begin position="4"/>
        <end position="118"/>
    </location>
</feature>
<dbReference type="AlphaFoldDB" id="A0AAE8ZUJ7"/>
<dbReference type="Pfam" id="PF04435">
    <property type="entry name" value="SPK"/>
    <property type="match status" value="1"/>
</dbReference>
<dbReference type="SMART" id="SM00583">
    <property type="entry name" value="SPK"/>
    <property type="match status" value="1"/>
</dbReference>
<protein>
    <recommendedName>
        <fullName evidence="2">SPK domain-containing protein</fullName>
    </recommendedName>
</protein>
<evidence type="ECO:0000313" key="4">
    <source>
        <dbReference type="Proteomes" id="UP000827892"/>
    </source>
</evidence>
<dbReference type="PANTHER" id="PTHR23362">
    <property type="entry name" value="L-PLASTIN-RELATED"/>
    <property type="match status" value="1"/>
</dbReference>